<evidence type="ECO:0000313" key="2">
    <source>
        <dbReference type="EMBL" id="RPD57656.1"/>
    </source>
</evidence>
<dbReference type="AlphaFoldDB" id="A0A5C2S8L1"/>
<feature type="compositionally biased region" description="Low complexity" evidence="1">
    <location>
        <begin position="562"/>
        <end position="577"/>
    </location>
</feature>
<feature type="compositionally biased region" description="Low complexity" evidence="1">
    <location>
        <begin position="478"/>
        <end position="490"/>
    </location>
</feature>
<dbReference type="EMBL" id="ML122279">
    <property type="protein sequence ID" value="RPD57656.1"/>
    <property type="molecule type" value="Genomic_DNA"/>
</dbReference>
<name>A0A5C2S8L1_9APHY</name>
<evidence type="ECO:0000313" key="3">
    <source>
        <dbReference type="Proteomes" id="UP000313359"/>
    </source>
</evidence>
<reference evidence="2" key="1">
    <citation type="journal article" date="2018" name="Genome Biol. Evol.">
        <title>Genomics and development of Lentinus tigrinus, a white-rot wood-decaying mushroom with dimorphic fruiting bodies.</title>
        <authorList>
            <person name="Wu B."/>
            <person name="Xu Z."/>
            <person name="Knudson A."/>
            <person name="Carlson A."/>
            <person name="Chen N."/>
            <person name="Kovaka S."/>
            <person name="LaButti K."/>
            <person name="Lipzen A."/>
            <person name="Pennachio C."/>
            <person name="Riley R."/>
            <person name="Schakwitz W."/>
            <person name="Umezawa K."/>
            <person name="Ohm R.A."/>
            <person name="Grigoriev I.V."/>
            <person name="Nagy L.G."/>
            <person name="Gibbons J."/>
            <person name="Hibbett D."/>
        </authorList>
    </citation>
    <scope>NUCLEOTIDE SEQUENCE [LARGE SCALE GENOMIC DNA]</scope>
    <source>
        <strain evidence="2">ALCF2SS1-6</strain>
    </source>
</reference>
<feature type="region of interest" description="Disordered" evidence="1">
    <location>
        <begin position="1"/>
        <end position="23"/>
    </location>
</feature>
<proteinExistence type="predicted"/>
<feature type="region of interest" description="Disordered" evidence="1">
    <location>
        <begin position="387"/>
        <end position="498"/>
    </location>
</feature>
<dbReference type="CDD" id="cd22541">
    <property type="entry name" value="SP5_N"/>
    <property type="match status" value="1"/>
</dbReference>
<organism evidence="2 3">
    <name type="scientific">Lentinus tigrinus ALCF2SS1-6</name>
    <dbReference type="NCBI Taxonomy" id="1328759"/>
    <lineage>
        <taxon>Eukaryota</taxon>
        <taxon>Fungi</taxon>
        <taxon>Dikarya</taxon>
        <taxon>Basidiomycota</taxon>
        <taxon>Agaricomycotina</taxon>
        <taxon>Agaricomycetes</taxon>
        <taxon>Polyporales</taxon>
        <taxon>Polyporaceae</taxon>
        <taxon>Lentinus</taxon>
    </lineage>
</organism>
<feature type="region of interest" description="Disordered" evidence="1">
    <location>
        <begin position="521"/>
        <end position="593"/>
    </location>
</feature>
<feature type="compositionally biased region" description="Polar residues" evidence="1">
    <location>
        <begin position="448"/>
        <end position="465"/>
    </location>
</feature>
<dbReference type="OrthoDB" id="2758459at2759"/>
<feature type="compositionally biased region" description="Low complexity" evidence="1">
    <location>
        <begin position="1"/>
        <end position="17"/>
    </location>
</feature>
<sequence length="676" mass="72777">MSPLSFSDSPLDPRYSSSPPPPSLRIAFPHGYTSDLAHSGGRRTSAGYSESLESRPHPVCVAQADEALLIQMNNVSYALLRCQVEHLMEEVQALEIRLAEKSKFCEDLISRIPQLLGMPPLPDAQLNAPDGRPQCHLCRPVLGLGMNYPTPPSRPPNVQFKYWTWNDYTSNPPPKEFSKLGQHSMDENRGQLFIEDKHGDVISGPVAKDIRDTLHSLVHSLIWCGQAASNQDNLMFEARVFIHVMLGRRFPFLLLCDGGMWKINVLIKQMYHGFAHTHIKPLTNSSNPPKDEEVELPLQDSILDMTGMLKKRTHRGSSATPAANSRPGKVARVAPPLQLMVTTFDNNFSPILLNDRPAPTPPMLVDPVHTPTLSSPFINSWAMSAHDSPPVQVAPPVQVSPPAQASPPAQVSPPTHALSAHTPPPLSARDFLPAQAPSAHNSPPPAQAPSTRNSPPPAQGSSAHNSPLPAQAPPARNSPPSALALSTDSSPPSPSISGCILVPQPFSTSATSLLLRLAHPDAPSQAAPPSPPHPTDATGPTSPSPDVGFNLRPAGRAPSEDTASAGVASTATAAPAGRHTTRNKSGAGRASSSYKADVISERNLYLRRVLERDPDISITDFTKAYQALSSDERLALREVCKKERTQRIANKKVCIVCYGGSISKPGAPHVRVDRPI</sequence>
<accession>A0A5C2S8L1</accession>
<dbReference type="Proteomes" id="UP000313359">
    <property type="component" value="Unassembled WGS sequence"/>
</dbReference>
<protein>
    <submittedName>
        <fullName evidence="2">Uncharacterized protein</fullName>
    </submittedName>
</protein>
<feature type="compositionally biased region" description="Low complexity" evidence="1">
    <location>
        <begin position="388"/>
        <end position="414"/>
    </location>
</feature>
<dbReference type="STRING" id="1328759.A0A5C2S8L1"/>
<keyword evidence="3" id="KW-1185">Reference proteome</keyword>
<evidence type="ECO:0000256" key="1">
    <source>
        <dbReference type="SAM" id="MobiDB-lite"/>
    </source>
</evidence>
<gene>
    <name evidence="2" type="ORF">L227DRAFT_613371</name>
</gene>